<dbReference type="Pfam" id="PF00004">
    <property type="entry name" value="AAA"/>
    <property type="match status" value="2"/>
</dbReference>
<proteinExistence type="inferred from homology"/>
<dbReference type="Pfam" id="PF01434">
    <property type="entry name" value="Peptidase_M41"/>
    <property type="match status" value="1"/>
</dbReference>
<dbReference type="SUPFAM" id="SSF52540">
    <property type="entry name" value="P-loop containing nucleoside triphosphate hydrolases"/>
    <property type="match status" value="1"/>
</dbReference>
<dbReference type="PANTHER" id="PTHR23076:SF97">
    <property type="entry name" value="ATP-DEPENDENT ZINC METALLOPROTEASE YME1L1"/>
    <property type="match status" value="1"/>
</dbReference>
<dbReference type="Pfam" id="PF17862">
    <property type="entry name" value="AAA_lid_3"/>
    <property type="match status" value="1"/>
</dbReference>
<dbReference type="InterPro" id="IPR037219">
    <property type="entry name" value="Peptidase_M41-like"/>
</dbReference>
<keyword evidence="8" id="KW-0547">Nucleotide-binding</keyword>
<keyword evidence="10" id="KW-0472">Membrane</keyword>
<evidence type="ECO:0000256" key="2">
    <source>
        <dbReference type="ARBA" id="ARBA00010044"/>
    </source>
</evidence>
<feature type="domain" description="AAA+ ATPase" evidence="11">
    <location>
        <begin position="235"/>
        <end position="438"/>
    </location>
</feature>
<comment type="similarity">
    <text evidence="8">Belongs to the AAA ATPase family.</text>
</comment>
<organism evidence="12 13">
    <name type="scientific">Paractinoplanes ovalisporus</name>
    <dbReference type="NCBI Taxonomy" id="2810368"/>
    <lineage>
        <taxon>Bacteria</taxon>
        <taxon>Bacillati</taxon>
        <taxon>Actinomycetota</taxon>
        <taxon>Actinomycetes</taxon>
        <taxon>Micromonosporales</taxon>
        <taxon>Micromonosporaceae</taxon>
        <taxon>Paractinoplanes</taxon>
    </lineage>
</organism>
<keyword evidence="10" id="KW-1133">Transmembrane helix</keyword>
<dbReference type="InterPro" id="IPR041569">
    <property type="entry name" value="AAA_lid_3"/>
</dbReference>
<dbReference type="EMBL" id="JAENHP010000006">
    <property type="protein sequence ID" value="MBM2618260.1"/>
    <property type="molecule type" value="Genomic_DNA"/>
</dbReference>
<dbReference type="PANTHER" id="PTHR23076">
    <property type="entry name" value="METALLOPROTEASE M41 FTSH"/>
    <property type="match status" value="1"/>
</dbReference>
<keyword evidence="7" id="KW-0482">Metalloprotease</keyword>
<keyword evidence="8" id="KW-0067">ATP-binding</keyword>
<dbReference type="InterPro" id="IPR000642">
    <property type="entry name" value="Peptidase_M41"/>
</dbReference>
<reference evidence="12 13" key="1">
    <citation type="submission" date="2021-01" db="EMBL/GenBank/DDBJ databases">
        <title>Actinoplanes sp. nov. LDG1-06 isolated from lichen.</title>
        <authorList>
            <person name="Saeng-In P."/>
            <person name="Phongsopitanun W."/>
            <person name="Kanchanasin P."/>
            <person name="Yuki M."/>
            <person name="Kudo T."/>
            <person name="Ohkuma M."/>
            <person name="Tanasupawat S."/>
        </authorList>
    </citation>
    <scope>NUCLEOTIDE SEQUENCE [LARGE SCALE GENOMIC DNA]</scope>
    <source>
        <strain evidence="12 13">LDG1-06</strain>
    </source>
</reference>
<dbReference type="Gene3D" id="3.40.50.300">
    <property type="entry name" value="P-loop containing nucleotide triphosphate hydrolases"/>
    <property type="match status" value="1"/>
</dbReference>
<evidence type="ECO:0000256" key="8">
    <source>
        <dbReference type="RuleBase" id="RU003651"/>
    </source>
</evidence>
<name>A0ABS2AER7_9ACTN</name>
<keyword evidence="10" id="KW-0812">Transmembrane</keyword>
<comment type="similarity">
    <text evidence="2">In the C-terminal section; belongs to the peptidase M41 family.</text>
</comment>
<evidence type="ECO:0000313" key="12">
    <source>
        <dbReference type="EMBL" id="MBM2618260.1"/>
    </source>
</evidence>
<evidence type="ECO:0000256" key="1">
    <source>
        <dbReference type="ARBA" id="ARBA00001947"/>
    </source>
</evidence>
<dbReference type="InterPro" id="IPR003593">
    <property type="entry name" value="AAA+_ATPase"/>
</dbReference>
<keyword evidence="5" id="KW-0378">Hydrolase</keyword>
<sequence>MEGLRPPDAGPRERERTTRKPLAFWDRIKFLLLFAIAWFCLVWAAMADNPLLPFTDAMRNQLTDGKGITLMVLAGVEVLRQLHYLLSEHVSWYHRVWTHGIFGGVERTSHRLFSDWTRFRLIRIFKWLVFIGVVALILGSVLDTSPALALFQVPALLWSAAPMFLQVIFILFIAVGQFAAIFWFLSRGGVDVYYPDDVKTRFADVWGQDHVLERVRENIVYLERPEAIEAKGGYVPGGILLWGPPGTGKTLMAEAVAGETGKPYVFVDPGAFINMFFGVGVLKVKSLFRKLRKLALRYGGVIVFFDEADSLGNRGALAQGGGQGGFPRGFSPTACNGMSYMSNDSRLLVTRNAMMYGGGMGGGGGMGTLEALLTELSGLKKPRGFINRHVRRALGMRPKPPPKYRILVMMATNLPEALDEALLRPGRIDRIYKVGYPSKAGRVRTYEGYLDKVKHELDEEQIDKLATITPYATGATIKDMVNEALITAIRDGRDTITWRDIIKAKQLKELGPAENVEYIERERHAVAVHEACHAVVAYRSRHHMEIDIATIEKGSGYLGMVASIPPEDQFTTWRSHYESDIYVSLASLAGERMFFDGDSSSGVSGDLESATAVATNMEGVWGMGSTVSSYATSSRLGVGTPGGPPKGSDELAARRALADRIEDNLGEMLERTATILKENRRDVLALAHALETHKTLAGEDVVAVLEGRPGPLVDGSIYADDTFAAQLEGYHRAALAAHRDHAGLSAPLPVPPPPPAEVVAAAMTESDKWSRPVIPQPRDPNGSSRPGGEPAP</sequence>
<comment type="caution">
    <text evidence="12">The sequence shown here is derived from an EMBL/GenBank/DDBJ whole genome shotgun (WGS) entry which is preliminary data.</text>
</comment>
<dbReference type="Gene3D" id="1.20.58.760">
    <property type="entry name" value="Peptidase M41"/>
    <property type="match status" value="1"/>
</dbReference>
<feature type="transmembrane region" description="Helical" evidence="10">
    <location>
        <begin position="127"/>
        <end position="151"/>
    </location>
</feature>
<comment type="cofactor">
    <cofactor evidence="1">
        <name>Zn(2+)</name>
        <dbReference type="ChEBI" id="CHEBI:29105"/>
    </cofactor>
</comment>
<feature type="region of interest" description="Disordered" evidence="9">
    <location>
        <begin position="762"/>
        <end position="792"/>
    </location>
</feature>
<evidence type="ECO:0000256" key="10">
    <source>
        <dbReference type="SAM" id="Phobius"/>
    </source>
</evidence>
<dbReference type="InterPro" id="IPR027417">
    <property type="entry name" value="P-loop_NTPase"/>
</dbReference>
<dbReference type="RefSeq" id="WP_203378234.1">
    <property type="nucleotide sequence ID" value="NZ_JAENHP010000006.1"/>
</dbReference>
<evidence type="ECO:0000256" key="7">
    <source>
        <dbReference type="ARBA" id="ARBA00023049"/>
    </source>
</evidence>
<keyword evidence="3" id="KW-0645">Protease</keyword>
<dbReference type="InterPro" id="IPR003959">
    <property type="entry name" value="ATPase_AAA_core"/>
</dbReference>
<dbReference type="SMART" id="SM00382">
    <property type="entry name" value="AAA"/>
    <property type="match status" value="1"/>
</dbReference>
<dbReference type="Gene3D" id="1.10.8.60">
    <property type="match status" value="1"/>
</dbReference>
<feature type="transmembrane region" description="Helical" evidence="10">
    <location>
        <begin position="163"/>
        <end position="185"/>
    </location>
</feature>
<evidence type="ECO:0000256" key="5">
    <source>
        <dbReference type="ARBA" id="ARBA00022801"/>
    </source>
</evidence>
<evidence type="ECO:0000256" key="9">
    <source>
        <dbReference type="SAM" id="MobiDB-lite"/>
    </source>
</evidence>
<accession>A0ABS2AER7</accession>
<evidence type="ECO:0000256" key="4">
    <source>
        <dbReference type="ARBA" id="ARBA00022723"/>
    </source>
</evidence>
<evidence type="ECO:0000313" key="13">
    <source>
        <dbReference type="Proteomes" id="UP000632138"/>
    </source>
</evidence>
<gene>
    <name evidence="12" type="ORF">JIG36_22120</name>
</gene>
<dbReference type="PROSITE" id="PS00674">
    <property type="entry name" value="AAA"/>
    <property type="match status" value="1"/>
</dbReference>
<evidence type="ECO:0000259" key="11">
    <source>
        <dbReference type="SMART" id="SM00382"/>
    </source>
</evidence>
<evidence type="ECO:0000256" key="6">
    <source>
        <dbReference type="ARBA" id="ARBA00022833"/>
    </source>
</evidence>
<dbReference type="InterPro" id="IPR003960">
    <property type="entry name" value="ATPase_AAA_CS"/>
</dbReference>
<keyword evidence="13" id="KW-1185">Reference proteome</keyword>
<dbReference type="SUPFAM" id="SSF140990">
    <property type="entry name" value="FtsH protease domain-like"/>
    <property type="match status" value="1"/>
</dbReference>
<keyword evidence="4" id="KW-0479">Metal-binding</keyword>
<dbReference type="Proteomes" id="UP000632138">
    <property type="component" value="Unassembled WGS sequence"/>
</dbReference>
<protein>
    <submittedName>
        <fullName evidence="12">AAA family ATPase</fullName>
    </submittedName>
</protein>
<feature type="transmembrane region" description="Helical" evidence="10">
    <location>
        <begin position="28"/>
        <end position="47"/>
    </location>
</feature>
<evidence type="ECO:0000256" key="3">
    <source>
        <dbReference type="ARBA" id="ARBA00022670"/>
    </source>
</evidence>
<keyword evidence="6" id="KW-0862">Zinc</keyword>